<organism evidence="3 4">
    <name type="scientific">Staphylococcus condimenti</name>
    <dbReference type="NCBI Taxonomy" id="70255"/>
    <lineage>
        <taxon>Bacteria</taxon>
        <taxon>Bacillati</taxon>
        <taxon>Bacillota</taxon>
        <taxon>Bacilli</taxon>
        <taxon>Bacillales</taxon>
        <taxon>Staphylococcaceae</taxon>
        <taxon>Staphylococcus</taxon>
    </lineage>
</organism>
<reference evidence="3 4" key="1">
    <citation type="submission" date="2021-01" db="EMBL/GenBank/DDBJ databases">
        <title>FDA dAtabase for Regulatory Grade micrObial Sequences (FDA-ARGOS): Supporting development and validation of Infectious Disease Dx tests.</title>
        <authorList>
            <person name="Sproer C."/>
            <person name="Gronow S."/>
            <person name="Severitt S."/>
            <person name="Schroder I."/>
            <person name="Tallon L."/>
            <person name="Sadzewicz L."/>
            <person name="Zhao X."/>
            <person name="Boylan J."/>
            <person name="Ott S."/>
            <person name="Bowen H."/>
            <person name="Vavikolanu K."/>
            <person name="Mehta A."/>
            <person name="Aluvathingal J."/>
            <person name="Nadendla S."/>
            <person name="Lowell S."/>
            <person name="Myers T."/>
            <person name="Yan Y."/>
            <person name="Sichtig H."/>
        </authorList>
    </citation>
    <scope>NUCLEOTIDE SEQUENCE [LARGE SCALE GENOMIC DNA]</scope>
    <source>
        <strain evidence="3 4">FDAARGOS_1148</strain>
    </source>
</reference>
<name>A0AB37HDE3_9STAP</name>
<evidence type="ECO:0000313" key="3">
    <source>
        <dbReference type="EMBL" id="QQS83141.1"/>
    </source>
</evidence>
<evidence type="ECO:0000259" key="2">
    <source>
        <dbReference type="Pfam" id="PF05065"/>
    </source>
</evidence>
<dbReference type="AlphaFoldDB" id="A0AB37HDE3"/>
<dbReference type="RefSeq" id="WP_047133015.1">
    <property type="nucleotide sequence ID" value="NZ_CP015114.1"/>
</dbReference>
<evidence type="ECO:0000256" key="1">
    <source>
        <dbReference type="ARBA" id="ARBA00004328"/>
    </source>
</evidence>
<dbReference type="EMBL" id="CP068073">
    <property type="protein sequence ID" value="QQS83141.1"/>
    <property type="molecule type" value="Genomic_DNA"/>
</dbReference>
<comment type="subcellular location">
    <subcellularLocation>
        <location evidence="1">Virion</location>
    </subcellularLocation>
</comment>
<dbReference type="Proteomes" id="UP000595942">
    <property type="component" value="Chromosome"/>
</dbReference>
<dbReference type="NCBIfam" id="TIGR01554">
    <property type="entry name" value="major_cap_HK97"/>
    <property type="match status" value="1"/>
</dbReference>
<gene>
    <name evidence="3" type="ORF">I6J05_02120</name>
</gene>
<proteinExistence type="predicted"/>
<evidence type="ECO:0000313" key="4">
    <source>
        <dbReference type="Proteomes" id="UP000595942"/>
    </source>
</evidence>
<keyword evidence="4" id="KW-1185">Reference proteome</keyword>
<dbReference type="GeneID" id="93726937"/>
<sequence length="403" mass="44555">MTMKFKDEINKDVENLKNEYFNAVRNEEDQEVVENKYAEYMAAFSQNLHNEVLKEAREEVHNTTTDKQVRMNRGDNILTAEENRFFTNLVEDEANLDTYKEEVILPESTVLRVFEDMQQARPLLSKINFQIAGIKTRMIVGDPSGAAIWGEIFGKIQGQIQANFKELSFSQNKLTAFAIVPKDMLDFGPEWVERYVRLQLAEAMALKLEEGVVLGNGAASNQPYGLTKDLTYDTDGVTVTGAADKTSTGTLTFADAQTTANELAGALTTLSTKENGQKVDVTSGVTLVVNPVDQFYIKAQNTMQTVNGAWVTSLPFNVDVIASEFVKENQALFVVGSRYYAVQTGAVNIKSYDQTLALEDADVFIAKQFAHGMPDDNKTSLVYNLDIAAKPSGGKDEPSDVGA</sequence>
<dbReference type="Pfam" id="PF05065">
    <property type="entry name" value="Phage_capsid"/>
    <property type="match status" value="1"/>
</dbReference>
<dbReference type="SUPFAM" id="SSF56563">
    <property type="entry name" value="Major capsid protein gp5"/>
    <property type="match status" value="1"/>
</dbReference>
<dbReference type="InterPro" id="IPR054612">
    <property type="entry name" value="Phage_capsid-like_C"/>
</dbReference>
<feature type="domain" description="Phage capsid-like C-terminal" evidence="2">
    <location>
        <begin position="111"/>
        <end position="369"/>
    </location>
</feature>
<dbReference type="InterPro" id="IPR024455">
    <property type="entry name" value="Phage_capsid"/>
</dbReference>
<accession>A0AB37HDE3</accession>
<dbReference type="KEGG" id="scv:A4G25_03585"/>
<protein>
    <submittedName>
        <fullName evidence="3">Phage major capsid protein</fullName>
    </submittedName>
</protein>